<dbReference type="EMBL" id="JAQIZT010000002">
    <property type="protein sequence ID" value="KAJ7007994.1"/>
    <property type="molecule type" value="Genomic_DNA"/>
</dbReference>
<evidence type="ECO:0000313" key="2">
    <source>
        <dbReference type="Proteomes" id="UP001164929"/>
    </source>
</evidence>
<sequence length="63" mass="7577">MRDSDAFLRWQLIDRTDRERARDQDLFDVFSTGNSIRFPYLVWDYAEQKSAQQHSLALDGYDF</sequence>
<organism evidence="1 2">
    <name type="scientific">Populus alba x Populus x berolinensis</name>
    <dbReference type="NCBI Taxonomy" id="444605"/>
    <lineage>
        <taxon>Eukaryota</taxon>
        <taxon>Viridiplantae</taxon>
        <taxon>Streptophyta</taxon>
        <taxon>Embryophyta</taxon>
        <taxon>Tracheophyta</taxon>
        <taxon>Spermatophyta</taxon>
        <taxon>Magnoliopsida</taxon>
        <taxon>eudicotyledons</taxon>
        <taxon>Gunneridae</taxon>
        <taxon>Pentapetalae</taxon>
        <taxon>rosids</taxon>
        <taxon>fabids</taxon>
        <taxon>Malpighiales</taxon>
        <taxon>Salicaceae</taxon>
        <taxon>Saliceae</taxon>
        <taxon>Populus</taxon>
    </lineage>
</organism>
<comment type="caution">
    <text evidence="1">The sequence shown here is derived from an EMBL/GenBank/DDBJ whole genome shotgun (WGS) entry which is preliminary data.</text>
</comment>
<proteinExistence type="predicted"/>
<dbReference type="Proteomes" id="UP001164929">
    <property type="component" value="Chromosome 2"/>
</dbReference>
<protein>
    <submittedName>
        <fullName evidence="1">Uncharacterized protein</fullName>
    </submittedName>
</protein>
<evidence type="ECO:0000313" key="1">
    <source>
        <dbReference type="EMBL" id="KAJ7007994.1"/>
    </source>
</evidence>
<gene>
    <name evidence="1" type="ORF">NC653_006886</name>
</gene>
<dbReference type="AlphaFoldDB" id="A0AAD6RFI0"/>
<keyword evidence="2" id="KW-1185">Reference proteome</keyword>
<name>A0AAD6RFI0_9ROSI</name>
<accession>A0AAD6RFI0</accession>
<reference evidence="1" key="1">
    <citation type="journal article" date="2023" name="Mol. Ecol. Resour.">
        <title>Chromosome-level genome assembly of a triploid poplar Populus alba 'Berolinensis'.</title>
        <authorList>
            <person name="Chen S."/>
            <person name="Yu Y."/>
            <person name="Wang X."/>
            <person name="Wang S."/>
            <person name="Zhang T."/>
            <person name="Zhou Y."/>
            <person name="He R."/>
            <person name="Meng N."/>
            <person name="Wang Y."/>
            <person name="Liu W."/>
            <person name="Liu Z."/>
            <person name="Liu J."/>
            <person name="Guo Q."/>
            <person name="Huang H."/>
            <person name="Sederoff R.R."/>
            <person name="Wang G."/>
            <person name="Qu G."/>
            <person name="Chen S."/>
        </authorList>
    </citation>
    <scope>NUCLEOTIDE SEQUENCE</scope>
    <source>
        <strain evidence="1">SC-2020</strain>
    </source>
</reference>